<evidence type="ECO:0000259" key="5">
    <source>
        <dbReference type="PROSITE" id="PS50893"/>
    </source>
</evidence>
<dbReference type="InterPro" id="IPR027417">
    <property type="entry name" value="P-loop_NTPase"/>
</dbReference>
<protein>
    <submittedName>
        <fullName evidence="6">Vitamin B12 import ATP-binding protein BtuD</fullName>
    </submittedName>
</protein>
<feature type="domain" description="ABC transporter" evidence="5">
    <location>
        <begin position="190"/>
        <end position="431"/>
    </location>
</feature>
<evidence type="ECO:0000256" key="4">
    <source>
        <dbReference type="SAM" id="Coils"/>
    </source>
</evidence>
<evidence type="ECO:0000256" key="2">
    <source>
        <dbReference type="ARBA" id="ARBA00022741"/>
    </source>
</evidence>
<organism evidence="6">
    <name type="scientific">bioreactor metagenome</name>
    <dbReference type="NCBI Taxonomy" id="1076179"/>
    <lineage>
        <taxon>unclassified sequences</taxon>
        <taxon>metagenomes</taxon>
        <taxon>ecological metagenomes</taxon>
    </lineage>
</organism>
<dbReference type="SMART" id="SM00382">
    <property type="entry name" value="AAA"/>
    <property type="match status" value="2"/>
</dbReference>
<dbReference type="PANTHER" id="PTHR19211:SF14">
    <property type="entry name" value="ATP-BINDING CASSETTE SUB-FAMILY F MEMBER 1"/>
    <property type="match status" value="1"/>
</dbReference>
<dbReference type="InterPro" id="IPR032781">
    <property type="entry name" value="ABC_tran_Xtn"/>
</dbReference>
<dbReference type="InterPro" id="IPR017871">
    <property type="entry name" value="ABC_transporter-like_CS"/>
</dbReference>
<gene>
    <name evidence="6" type="primary">btuD_100</name>
    <name evidence="6" type="ORF">SDC9_40506</name>
</gene>
<dbReference type="AlphaFoldDB" id="A0A644VVH0"/>
<dbReference type="CDD" id="cd03221">
    <property type="entry name" value="ABCF_EF-3"/>
    <property type="match status" value="2"/>
</dbReference>
<dbReference type="PROSITE" id="PS50893">
    <property type="entry name" value="ABC_TRANSPORTER_2"/>
    <property type="match status" value="2"/>
</dbReference>
<dbReference type="InterPro" id="IPR003593">
    <property type="entry name" value="AAA+_ATPase"/>
</dbReference>
<dbReference type="InterPro" id="IPR050611">
    <property type="entry name" value="ABCF"/>
</dbReference>
<keyword evidence="2" id="KW-0547">Nucleotide-binding</keyword>
<proteinExistence type="predicted"/>
<evidence type="ECO:0000256" key="1">
    <source>
        <dbReference type="ARBA" id="ARBA00022737"/>
    </source>
</evidence>
<dbReference type="FunFam" id="3.40.50.300:FF:000011">
    <property type="entry name" value="Putative ABC transporter ATP-binding component"/>
    <property type="match status" value="1"/>
</dbReference>
<dbReference type="PANTHER" id="PTHR19211">
    <property type="entry name" value="ATP-BINDING TRANSPORT PROTEIN-RELATED"/>
    <property type="match status" value="1"/>
</dbReference>
<comment type="caution">
    <text evidence="6">The sequence shown here is derived from an EMBL/GenBank/DDBJ whole genome shotgun (WGS) entry which is preliminary data.</text>
</comment>
<feature type="coiled-coil region" evidence="4">
    <location>
        <begin position="729"/>
        <end position="756"/>
    </location>
</feature>
<dbReference type="PROSITE" id="PS00211">
    <property type="entry name" value="ABC_TRANSPORTER_1"/>
    <property type="match status" value="2"/>
</dbReference>
<dbReference type="EMBL" id="VSSQ01000425">
    <property type="protein sequence ID" value="MPL94353.1"/>
    <property type="molecule type" value="Genomic_DNA"/>
</dbReference>
<evidence type="ECO:0000256" key="3">
    <source>
        <dbReference type="ARBA" id="ARBA00022840"/>
    </source>
</evidence>
<accession>A0A644VVH0</accession>
<evidence type="ECO:0000313" key="6">
    <source>
        <dbReference type="EMBL" id="MPL94353.1"/>
    </source>
</evidence>
<dbReference type="SUPFAM" id="SSF52540">
    <property type="entry name" value="P-loop containing nucleoside triphosphate hydrolases"/>
    <property type="match status" value="2"/>
</dbReference>
<reference evidence="6" key="1">
    <citation type="submission" date="2019-08" db="EMBL/GenBank/DDBJ databases">
        <authorList>
            <person name="Kucharzyk K."/>
            <person name="Murdoch R.W."/>
            <person name="Higgins S."/>
            <person name="Loffler F."/>
        </authorList>
    </citation>
    <scope>NUCLEOTIDE SEQUENCE</scope>
</reference>
<dbReference type="Pfam" id="PF12848">
    <property type="entry name" value="ABC_tran_Xtn"/>
    <property type="match status" value="1"/>
</dbReference>
<keyword evidence="1" id="KW-0677">Repeat</keyword>
<keyword evidence="3 6" id="KW-0067">ATP-binding</keyword>
<dbReference type="GO" id="GO:0016887">
    <property type="term" value="F:ATP hydrolysis activity"/>
    <property type="evidence" value="ECO:0007669"/>
    <property type="project" value="InterPro"/>
</dbReference>
<name>A0A644VVH0_9ZZZZ</name>
<dbReference type="Gene3D" id="3.40.50.300">
    <property type="entry name" value="P-loop containing nucleotide triphosphate hydrolases"/>
    <property type="match status" value="2"/>
</dbReference>
<dbReference type="GO" id="GO:0005524">
    <property type="term" value="F:ATP binding"/>
    <property type="evidence" value="ECO:0007669"/>
    <property type="project" value="UniProtKB-KW"/>
</dbReference>
<dbReference type="InterPro" id="IPR003439">
    <property type="entry name" value="ABC_transporter-like_ATP-bd"/>
</dbReference>
<keyword evidence="4" id="KW-0175">Coiled coil</keyword>
<feature type="domain" description="ABC transporter" evidence="5">
    <location>
        <begin position="498"/>
        <end position="712"/>
    </location>
</feature>
<sequence length="806" mass="87735">MHRVLAHRQREFLADGAVGGVRRVGGAHHFAVLRDRAFALEHLHDDRLRGHEFAQLAVERTVLVHFVELAGLLEREVEALLRDDAQARFLELGVDLAGQVAAGRIRLDDAEGAFDGHERSLSGRGPGGCPPGQVLVWRLLAWGIGEENPVFRAGIAAKRDICMTATPFRTARARAPVDARAPLGHGSAMLKIDTISYSVEGRPLFEGASATIPDGHKVGLVGANGAGKTTLFRLIRGELALEGGEISLPSQARIGGVAQEVPSSSTSLIDTVLAADTERAALLEEAAHATDPHRIAEIQTRLADIDAWSAEGRASAILKGLGFDAEAQRRPCSDFSGGWRMRVALAGVLFAQPDLLLLDEPTNYLDLEGALWLESYLVKYPHTVIIISHDRELLNRAVGSILHLENRKLTLWQGPYDQFARQRAAARAALVAEAKKQDARRAHLQSFVDRFKAKATKAAQAQARVKMLEKMEPITAPEEAAKVAFSFPAPEALNPPIIAMEGAAVGYGGKPVLRRLSLRIDQDDRIALLGRNGEGKSTLSKLLAGKLQASEGSITRSSKLRIGYFAQHQVDELDLDATPLTHLQRLRPEEAQPKLRARLAGFGLFADQAETLVRKLSGGQKARLSLLLATIDAPHLLILDEPTNHLDIESREALVEALTAYPGAVVLVSHDMHLLSLAADRLWLVKGGAVAPYGGDLEQYRAELLAGDPADKPAPKPKNKPVRPARDAVLALRAEARKCEERVNKLAEMLEKLDEKLSEPELYDTSRAVERDKWLRKHAEARDAMTRAEELWMAALEALETAVAAG</sequence>
<dbReference type="Pfam" id="PF00005">
    <property type="entry name" value="ABC_tran"/>
    <property type="match status" value="2"/>
</dbReference>
<dbReference type="FunFam" id="3.40.50.300:FF:001092">
    <property type="entry name" value="ATP-binding cassette sub-family F member 2"/>
    <property type="match status" value="1"/>
</dbReference>